<keyword evidence="2" id="KW-0378">Hydrolase</keyword>
<accession>A0ABV9M0S4</accession>
<evidence type="ECO:0000259" key="1">
    <source>
        <dbReference type="Pfam" id="PF12697"/>
    </source>
</evidence>
<dbReference type="InterPro" id="IPR029058">
    <property type="entry name" value="AB_hydrolase_fold"/>
</dbReference>
<dbReference type="Gene3D" id="3.40.50.1820">
    <property type="entry name" value="alpha/beta hydrolase"/>
    <property type="match status" value="1"/>
</dbReference>
<dbReference type="InterPro" id="IPR050266">
    <property type="entry name" value="AB_hydrolase_sf"/>
</dbReference>
<dbReference type="PANTHER" id="PTHR43798">
    <property type="entry name" value="MONOACYLGLYCEROL LIPASE"/>
    <property type="match status" value="1"/>
</dbReference>
<dbReference type="InterPro" id="IPR000073">
    <property type="entry name" value="AB_hydrolase_1"/>
</dbReference>
<dbReference type="Pfam" id="PF12697">
    <property type="entry name" value="Abhydrolase_6"/>
    <property type="match status" value="1"/>
</dbReference>
<protein>
    <submittedName>
        <fullName evidence="2">Alpha/beta fold hydrolase</fullName>
    </submittedName>
</protein>
<name>A0ABV9M0S4_9ENTE</name>
<dbReference type="RefSeq" id="WP_379963237.1">
    <property type="nucleotide sequence ID" value="NZ_JBHSGT010000013.1"/>
</dbReference>
<evidence type="ECO:0000313" key="2">
    <source>
        <dbReference type="EMBL" id="MFC4709372.1"/>
    </source>
</evidence>
<dbReference type="PANTHER" id="PTHR43798:SF5">
    <property type="entry name" value="MONOACYLGLYCEROL LIPASE ABHD6"/>
    <property type="match status" value="1"/>
</dbReference>
<feature type="domain" description="AB hydrolase-1" evidence="1">
    <location>
        <begin position="34"/>
        <end position="137"/>
    </location>
</feature>
<comment type="caution">
    <text evidence="2">The sequence shown here is derived from an EMBL/GenBank/DDBJ whole genome shotgun (WGS) entry which is preliminary data.</text>
</comment>
<keyword evidence="3" id="KW-1185">Reference proteome</keyword>
<reference evidence="3" key="1">
    <citation type="journal article" date="2019" name="Int. J. Syst. Evol. Microbiol.">
        <title>The Global Catalogue of Microorganisms (GCM) 10K type strain sequencing project: providing services to taxonomists for standard genome sequencing and annotation.</title>
        <authorList>
            <consortium name="The Broad Institute Genomics Platform"/>
            <consortium name="The Broad Institute Genome Sequencing Center for Infectious Disease"/>
            <person name="Wu L."/>
            <person name="Ma J."/>
        </authorList>
    </citation>
    <scope>NUCLEOTIDE SEQUENCE [LARGE SCALE GENOMIC DNA]</scope>
    <source>
        <strain evidence="3">CGMCC 1.19061</strain>
    </source>
</reference>
<organism evidence="2 3">
    <name type="scientific">Enterococcus eurekensis</name>
    <dbReference type="NCBI Taxonomy" id="1159753"/>
    <lineage>
        <taxon>Bacteria</taxon>
        <taxon>Bacillati</taxon>
        <taxon>Bacillota</taxon>
        <taxon>Bacilli</taxon>
        <taxon>Lactobacillales</taxon>
        <taxon>Enterococcaceae</taxon>
        <taxon>Enterococcus</taxon>
    </lineage>
</organism>
<evidence type="ECO:0000313" key="3">
    <source>
        <dbReference type="Proteomes" id="UP001596026"/>
    </source>
</evidence>
<dbReference type="Proteomes" id="UP001596026">
    <property type="component" value="Unassembled WGS sequence"/>
</dbReference>
<proteinExistence type="predicted"/>
<sequence length="279" mass="31844">MNEESVEHHFFNHNNGKISYYVSQHSSQPLFNFIFLAGFGGEEAYFDFKSLAHGLSPSGNLFFIDPLGRGESDETSHSRDIQTILAELHALITNLSLTNIIFVAHSVGGIYAKEYSNTYQNVIGLILFEPITIESDNLFENDQNYINATKHLDTLSPVECEALLMDSQWTVADKKKIRSIKEQLIKRYHKGNSTFYHEGQKLTTNLNFVSQTKLNKKTNSLIICQPFRKDEYQRSIYFNTQSMIETLGNTHYLHRTSTEDSLQSILSFLNTISSNSFVS</sequence>
<dbReference type="SUPFAM" id="SSF53474">
    <property type="entry name" value="alpha/beta-Hydrolases"/>
    <property type="match status" value="1"/>
</dbReference>
<dbReference type="EMBL" id="JBHSGT010000013">
    <property type="protein sequence ID" value="MFC4709372.1"/>
    <property type="molecule type" value="Genomic_DNA"/>
</dbReference>
<gene>
    <name evidence="2" type="ORF">ACFO3L_01760</name>
</gene>
<dbReference type="GO" id="GO:0016787">
    <property type="term" value="F:hydrolase activity"/>
    <property type="evidence" value="ECO:0007669"/>
    <property type="project" value="UniProtKB-KW"/>
</dbReference>